<evidence type="ECO:0000313" key="12">
    <source>
        <dbReference type="Proteomes" id="UP000504606"/>
    </source>
</evidence>
<feature type="transmembrane region" description="Helical" evidence="11">
    <location>
        <begin position="70"/>
        <end position="95"/>
    </location>
</feature>
<name>A0A6J1T2Z7_FRAOC</name>
<dbReference type="Pfam" id="PF00001">
    <property type="entry name" value="7tm_1"/>
    <property type="match status" value="1"/>
</dbReference>
<dbReference type="KEGG" id="foc:113212976"/>
<reference evidence="13" key="1">
    <citation type="submission" date="2025-08" db="UniProtKB">
        <authorList>
            <consortium name="RefSeq"/>
        </authorList>
    </citation>
    <scope>IDENTIFICATION</scope>
    <source>
        <tissue evidence="13">Whole organism</tissue>
    </source>
</reference>
<feature type="transmembrane region" description="Helical" evidence="11">
    <location>
        <begin position="194"/>
        <end position="216"/>
    </location>
</feature>
<dbReference type="AlphaFoldDB" id="A0A6J1T2Z7"/>
<evidence type="ECO:0000256" key="6">
    <source>
        <dbReference type="ARBA" id="ARBA00023136"/>
    </source>
</evidence>
<evidence type="ECO:0000256" key="2">
    <source>
        <dbReference type="ARBA" id="ARBA00010663"/>
    </source>
</evidence>
<dbReference type="GO" id="GO:0005886">
    <property type="term" value="C:plasma membrane"/>
    <property type="evidence" value="ECO:0007669"/>
    <property type="project" value="TreeGrafter"/>
</dbReference>
<keyword evidence="6 11" id="KW-0472">Membrane</keyword>
<dbReference type="SUPFAM" id="SSF81321">
    <property type="entry name" value="Family A G protein-coupled receptor-like"/>
    <property type="match status" value="1"/>
</dbReference>
<feature type="compositionally biased region" description="Basic residues" evidence="10">
    <location>
        <begin position="285"/>
        <end position="301"/>
    </location>
</feature>
<dbReference type="PRINTS" id="PR00237">
    <property type="entry name" value="GPCRRHODOPSN"/>
</dbReference>
<proteinExistence type="inferred from homology"/>
<evidence type="ECO:0000256" key="11">
    <source>
        <dbReference type="SAM" id="Phobius"/>
    </source>
</evidence>
<dbReference type="PROSITE" id="PS50262">
    <property type="entry name" value="G_PROTEIN_RECEP_F1_2"/>
    <property type="match status" value="1"/>
</dbReference>
<feature type="transmembrane region" description="Helical" evidence="11">
    <location>
        <begin position="372"/>
        <end position="394"/>
    </location>
</feature>
<keyword evidence="5 9" id="KW-0297">G-protein coupled receptor</keyword>
<keyword evidence="4 11" id="KW-1133">Transmembrane helix</keyword>
<feature type="region of interest" description="Disordered" evidence="10">
    <location>
        <begin position="278"/>
        <end position="303"/>
    </location>
</feature>
<keyword evidence="8 9" id="KW-0807">Transducer</keyword>
<evidence type="ECO:0000256" key="3">
    <source>
        <dbReference type="ARBA" id="ARBA00022692"/>
    </source>
</evidence>
<dbReference type="PROSITE" id="PS00237">
    <property type="entry name" value="G_PROTEIN_RECEP_F1_1"/>
    <property type="match status" value="1"/>
</dbReference>
<keyword evidence="7 9" id="KW-0675">Receptor</keyword>
<evidence type="ECO:0000256" key="4">
    <source>
        <dbReference type="ARBA" id="ARBA00022989"/>
    </source>
</evidence>
<gene>
    <name evidence="13" type="primary">LOC113212976</name>
</gene>
<dbReference type="Gene3D" id="1.20.1070.10">
    <property type="entry name" value="Rhodopsin 7-helix transmembrane proteins"/>
    <property type="match status" value="1"/>
</dbReference>
<feature type="transmembrane region" description="Helical" evidence="11">
    <location>
        <begin position="107"/>
        <end position="128"/>
    </location>
</feature>
<organism evidence="12 13">
    <name type="scientific">Frankliniella occidentalis</name>
    <name type="common">Western flower thrips</name>
    <name type="synonym">Euthrips occidentalis</name>
    <dbReference type="NCBI Taxonomy" id="133901"/>
    <lineage>
        <taxon>Eukaryota</taxon>
        <taxon>Metazoa</taxon>
        <taxon>Ecdysozoa</taxon>
        <taxon>Arthropoda</taxon>
        <taxon>Hexapoda</taxon>
        <taxon>Insecta</taxon>
        <taxon>Pterygota</taxon>
        <taxon>Neoptera</taxon>
        <taxon>Paraneoptera</taxon>
        <taxon>Thysanoptera</taxon>
        <taxon>Terebrantia</taxon>
        <taxon>Thripoidea</taxon>
        <taxon>Thripidae</taxon>
        <taxon>Frankliniella</taxon>
    </lineage>
</organism>
<dbReference type="PANTHER" id="PTHR45695">
    <property type="entry name" value="LEUCOKININ RECEPTOR-RELATED"/>
    <property type="match status" value="1"/>
</dbReference>
<evidence type="ECO:0000256" key="8">
    <source>
        <dbReference type="ARBA" id="ARBA00023224"/>
    </source>
</evidence>
<feature type="transmembrane region" description="Helical" evidence="11">
    <location>
        <begin position="37"/>
        <end position="58"/>
    </location>
</feature>
<protein>
    <submittedName>
        <fullName evidence="13">Alpha-2Da adrenergic receptor</fullName>
    </submittedName>
</protein>
<evidence type="ECO:0000256" key="7">
    <source>
        <dbReference type="ARBA" id="ARBA00023170"/>
    </source>
</evidence>
<dbReference type="InterPro" id="IPR000276">
    <property type="entry name" value="GPCR_Rhodpsn"/>
</dbReference>
<accession>A0A6J1T2Z7</accession>
<dbReference type="InterPro" id="IPR017452">
    <property type="entry name" value="GPCR_Rhodpsn_7TM"/>
</dbReference>
<dbReference type="PANTHER" id="PTHR45695:SF15">
    <property type="entry name" value="OPSIN RH2"/>
    <property type="match status" value="1"/>
</dbReference>
<dbReference type="GO" id="GO:0004930">
    <property type="term" value="F:G protein-coupled receptor activity"/>
    <property type="evidence" value="ECO:0007669"/>
    <property type="project" value="UniProtKB-KW"/>
</dbReference>
<evidence type="ECO:0000256" key="9">
    <source>
        <dbReference type="RuleBase" id="RU000688"/>
    </source>
</evidence>
<evidence type="ECO:0000256" key="1">
    <source>
        <dbReference type="ARBA" id="ARBA00004141"/>
    </source>
</evidence>
<dbReference type="Proteomes" id="UP000504606">
    <property type="component" value="Unplaced"/>
</dbReference>
<comment type="similarity">
    <text evidence="2 9">Belongs to the G-protein coupled receptor 1 family.</text>
</comment>
<sequence>MSEWPSPTNWTEAGSSTAQPDYDDADETHLQRVAVLVWLYGVVLAVGVVGNVGIVAAIMSQPGGRSRSLLLLQLCASDLLVCGVTVPVSAAAVASSSWTLGSFACKLAFFFQTMPVAASTLSLMMLSLDRYAAVKHPRVLARMGRQSGLPAAMVVFVWLGAAAVSGPVITVRDVGEAGQCEESWTNPSLRTTYALSHIGLVYLVPCLTVAGCHWAVGHKLCAAATASVPAAAGLPLPAPRKPRQVIIIADGQSKVVPLHGPGDGDSDDDDAHEQIRADLAEWQRRPRKPRHGPRGPRVRRASRSERAIVRANRRLRRPPLVKQASRQSLQSRRRLAKLLVALGGVFATCWLPYVVVRMYAELAVDGEAVRELLPFVLLLGHTHSAINPVVYWLLNRQTLRWPAISARCTSCPCFAGELPLRWPSFPGRRDARLDWNPRASSTNEAALGAFHPKYNKARPQQNELYRPRASSVFLN</sequence>
<dbReference type="CDD" id="cd00637">
    <property type="entry name" value="7tm_classA_rhodopsin-like"/>
    <property type="match status" value="1"/>
</dbReference>
<evidence type="ECO:0000256" key="10">
    <source>
        <dbReference type="SAM" id="MobiDB-lite"/>
    </source>
</evidence>
<feature type="transmembrane region" description="Helical" evidence="11">
    <location>
        <begin position="149"/>
        <end position="169"/>
    </location>
</feature>
<keyword evidence="12" id="KW-1185">Reference proteome</keyword>
<feature type="compositionally biased region" description="Polar residues" evidence="10">
    <location>
        <begin position="1"/>
        <end position="19"/>
    </location>
</feature>
<feature type="region of interest" description="Disordered" evidence="10">
    <location>
        <begin position="1"/>
        <end position="22"/>
    </location>
</feature>
<dbReference type="RefSeq" id="XP_052122105.1">
    <property type="nucleotide sequence ID" value="XM_052266145.1"/>
</dbReference>
<dbReference type="GeneID" id="113212976"/>
<feature type="transmembrane region" description="Helical" evidence="11">
    <location>
        <begin position="335"/>
        <end position="360"/>
    </location>
</feature>
<evidence type="ECO:0000313" key="13">
    <source>
        <dbReference type="RefSeq" id="XP_052122105.1"/>
    </source>
</evidence>
<evidence type="ECO:0000256" key="5">
    <source>
        <dbReference type="ARBA" id="ARBA00023040"/>
    </source>
</evidence>
<dbReference type="OrthoDB" id="7787645at2759"/>
<comment type="subcellular location">
    <subcellularLocation>
        <location evidence="1">Membrane</location>
        <topology evidence="1">Multi-pass membrane protein</topology>
    </subcellularLocation>
</comment>
<keyword evidence="3 9" id="KW-0812">Transmembrane</keyword>